<accession>A0A8W8MUZ1</accession>
<sequence>HPSVTGKKPFDPCGITTDSQNRILTADSDNHCIHILDQNGDFLSYIDKCDLKDPWGVCVDNNDSLFG</sequence>
<dbReference type="Gene3D" id="2.120.10.30">
    <property type="entry name" value="TolB, C-terminal domain"/>
    <property type="match status" value="1"/>
</dbReference>
<dbReference type="Proteomes" id="UP000005408">
    <property type="component" value="Unassembled WGS sequence"/>
</dbReference>
<dbReference type="AlphaFoldDB" id="A0A8W8MUZ1"/>
<evidence type="ECO:0000256" key="1">
    <source>
        <dbReference type="ARBA" id="ARBA00022737"/>
    </source>
</evidence>
<evidence type="ECO:0000313" key="3">
    <source>
        <dbReference type="EnsemblMetazoa" id="G34718.1:cds"/>
    </source>
</evidence>
<evidence type="ECO:0000256" key="2">
    <source>
        <dbReference type="PROSITE-ProRule" id="PRU00504"/>
    </source>
</evidence>
<evidence type="ECO:0008006" key="5">
    <source>
        <dbReference type="Google" id="ProtNLM"/>
    </source>
</evidence>
<dbReference type="SUPFAM" id="SSF101898">
    <property type="entry name" value="NHL repeat"/>
    <property type="match status" value="1"/>
</dbReference>
<proteinExistence type="predicted"/>
<dbReference type="InterPro" id="IPR011042">
    <property type="entry name" value="6-blade_b-propeller_TolB-like"/>
</dbReference>
<dbReference type="Pfam" id="PF01436">
    <property type="entry name" value="NHL"/>
    <property type="match status" value="1"/>
</dbReference>
<evidence type="ECO:0000313" key="4">
    <source>
        <dbReference type="Proteomes" id="UP000005408"/>
    </source>
</evidence>
<organism evidence="3 4">
    <name type="scientific">Magallana gigas</name>
    <name type="common">Pacific oyster</name>
    <name type="synonym">Crassostrea gigas</name>
    <dbReference type="NCBI Taxonomy" id="29159"/>
    <lineage>
        <taxon>Eukaryota</taxon>
        <taxon>Metazoa</taxon>
        <taxon>Spiralia</taxon>
        <taxon>Lophotrochozoa</taxon>
        <taxon>Mollusca</taxon>
        <taxon>Bivalvia</taxon>
        <taxon>Autobranchia</taxon>
        <taxon>Pteriomorphia</taxon>
        <taxon>Ostreida</taxon>
        <taxon>Ostreoidea</taxon>
        <taxon>Ostreidae</taxon>
        <taxon>Magallana</taxon>
    </lineage>
</organism>
<keyword evidence="4" id="KW-1185">Reference proteome</keyword>
<dbReference type="EnsemblMetazoa" id="G34718.1">
    <property type="protein sequence ID" value="G34718.1:cds"/>
    <property type="gene ID" value="G34718"/>
</dbReference>
<reference evidence="3" key="1">
    <citation type="submission" date="2022-08" db="UniProtKB">
        <authorList>
            <consortium name="EnsemblMetazoa"/>
        </authorList>
    </citation>
    <scope>IDENTIFICATION</scope>
    <source>
        <strain evidence="3">05x7-T-G4-1.051#20</strain>
    </source>
</reference>
<dbReference type="InterPro" id="IPR001258">
    <property type="entry name" value="NHL_repeat"/>
</dbReference>
<keyword evidence="1" id="KW-0677">Repeat</keyword>
<protein>
    <recommendedName>
        <fullName evidence="5">Tripartite motif-containing protein 2</fullName>
    </recommendedName>
</protein>
<name>A0A8W8MUZ1_MAGGI</name>
<dbReference type="PROSITE" id="PS51125">
    <property type="entry name" value="NHL"/>
    <property type="match status" value="1"/>
</dbReference>
<feature type="repeat" description="NHL" evidence="2">
    <location>
        <begin position="14"/>
        <end position="39"/>
    </location>
</feature>